<accession>A0A1J9RAT8</accession>
<gene>
    <name evidence="2" type="ORF">BKCO1_7800033</name>
</gene>
<dbReference type="AlphaFoldDB" id="A0A1J9RAT8"/>
<protein>
    <submittedName>
        <fullName evidence="2">Uncharacterized protein</fullName>
    </submittedName>
</protein>
<feature type="region of interest" description="Disordered" evidence="1">
    <location>
        <begin position="19"/>
        <end position="80"/>
    </location>
</feature>
<dbReference type="GeneID" id="31019352"/>
<dbReference type="EMBL" id="MNUE01000078">
    <property type="protein sequence ID" value="OJD29539.1"/>
    <property type="molecule type" value="Genomic_DNA"/>
</dbReference>
<evidence type="ECO:0000313" key="3">
    <source>
        <dbReference type="Proteomes" id="UP000183809"/>
    </source>
</evidence>
<dbReference type="RefSeq" id="XP_020125799.1">
    <property type="nucleotide sequence ID" value="XM_020279090.1"/>
</dbReference>
<name>A0A1J9RAT8_9PEZI</name>
<comment type="caution">
    <text evidence="2">The sequence shown here is derived from an EMBL/GenBank/DDBJ whole genome shotgun (WGS) entry which is preliminary data.</text>
</comment>
<keyword evidence="3" id="KW-1185">Reference proteome</keyword>
<dbReference type="Proteomes" id="UP000183809">
    <property type="component" value="Unassembled WGS sequence"/>
</dbReference>
<evidence type="ECO:0000256" key="1">
    <source>
        <dbReference type="SAM" id="MobiDB-lite"/>
    </source>
</evidence>
<evidence type="ECO:0000313" key="2">
    <source>
        <dbReference type="EMBL" id="OJD29539.1"/>
    </source>
</evidence>
<organism evidence="2 3">
    <name type="scientific">Diplodia corticola</name>
    <dbReference type="NCBI Taxonomy" id="236234"/>
    <lineage>
        <taxon>Eukaryota</taxon>
        <taxon>Fungi</taxon>
        <taxon>Dikarya</taxon>
        <taxon>Ascomycota</taxon>
        <taxon>Pezizomycotina</taxon>
        <taxon>Dothideomycetes</taxon>
        <taxon>Dothideomycetes incertae sedis</taxon>
        <taxon>Botryosphaeriales</taxon>
        <taxon>Botryosphaeriaceae</taxon>
        <taxon>Diplodia</taxon>
    </lineage>
</organism>
<sequence>MTGYAIKLPKELKESLASDFDSNWDSDRDDGEAPHQHAAENAPARASRGSVSSESSEGKESDDNAFEEKDRPKSIGSRLKRILSTDTKLLKLSESEEEER</sequence>
<feature type="compositionally biased region" description="Basic and acidic residues" evidence="1">
    <location>
        <begin position="56"/>
        <end position="73"/>
    </location>
</feature>
<reference evidence="2 3" key="1">
    <citation type="submission" date="2016-10" db="EMBL/GenBank/DDBJ databases">
        <title>Proteomics and genomics reveal pathogen-plant mechanisms compatible with a hemibiotrophic lifestyle of Diplodia corticola.</title>
        <authorList>
            <person name="Fernandes I."/>
            <person name="De Jonge R."/>
            <person name="Van De Peer Y."/>
            <person name="Devreese B."/>
            <person name="Alves A."/>
            <person name="Esteves A.C."/>
        </authorList>
    </citation>
    <scope>NUCLEOTIDE SEQUENCE [LARGE SCALE GENOMIC DNA]</scope>
    <source>
        <strain evidence="2 3">CBS 112549</strain>
    </source>
</reference>
<proteinExistence type="predicted"/>